<evidence type="ECO:0000313" key="1">
    <source>
        <dbReference type="EMBL" id="AKK74432.1"/>
    </source>
</evidence>
<dbReference type="RefSeq" id="WP_053329027.1">
    <property type="nucleotide sequence ID" value="NZ_CP009928.1"/>
</dbReference>
<gene>
    <name evidence="1" type="ORF">OK18_19060</name>
</gene>
<name>A0A0G3MBF2_CHRGL</name>
<organism evidence="1 2">
    <name type="scientific">Chryseobacterium gallinarum</name>
    <dbReference type="NCBI Taxonomy" id="1324352"/>
    <lineage>
        <taxon>Bacteria</taxon>
        <taxon>Pseudomonadati</taxon>
        <taxon>Bacteroidota</taxon>
        <taxon>Flavobacteriia</taxon>
        <taxon>Flavobacteriales</taxon>
        <taxon>Weeksellaceae</taxon>
        <taxon>Chryseobacterium group</taxon>
        <taxon>Chryseobacterium</taxon>
    </lineage>
</organism>
<dbReference type="OrthoDB" id="1100373at2"/>
<evidence type="ECO:0000313" key="2">
    <source>
        <dbReference type="Proteomes" id="UP000035213"/>
    </source>
</evidence>
<dbReference type="STRING" id="1324352.OK18_19060"/>
<evidence type="ECO:0008006" key="3">
    <source>
        <dbReference type="Google" id="ProtNLM"/>
    </source>
</evidence>
<dbReference type="AlphaFoldDB" id="A0A0G3MBF2"/>
<proteinExistence type="predicted"/>
<accession>A0A0G3MBF2</accession>
<reference evidence="1 2" key="1">
    <citation type="submission" date="2014-11" db="EMBL/GenBank/DDBJ databases">
        <authorList>
            <person name="Park G.-S."/>
            <person name="Hong S.-J."/>
            <person name="Jung B.K."/>
            <person name="Khan A.R."/>
            <person name="Kwak Y."/>
            <person name="Shin J.-H."/>
        </authorList>
    </citation>
    <scope>NUCLEOTIDE SEQUENCE [LARGE SCALE GENOMIC DNA]</scope>
    <source>
        <strain evidence="1 2">DSM 27622</strain>
    </source>
</reference>
<dbReference type="EMBL" id="CP009928">
    <property type="protein sequence ID" value="AKK74432.1"/>
    <property type="molecule type" value="Genomic_DNA"/>
</dbReference>
<sequence>MKRIIVLPNQSLLDIAVQHTGSVYNTFAIAVANNLTITDDLTTGSALTIPDTVQEDKFVLNEYVLKRIEPATGITDPSVIPPEKGIGWMQIGNSFKVS</sequence>
<dbReference type="PATRIC" id="fig|1324352.5.peg.4004"/>
<dbReference type="KEGG" id="cgn:OK18_19060"/>
<protein>
    <recommendedName>
        <fullName evidence="3">LysM domain-containing protein</fullName>
    </recommendedName>
</protein>
<dbReference type="Proteomes" id="UP000035213">
    <property type="component" value="Chromosome"/>
</dbReference>